<evidence type="ECO:0000256" key="11">
    <source>
        <dbReference type="ARBA" id="ARBA00030962"/>
    </source>
</evidence>
<keyword evidence="8" id="KW-0418">Kinase</keyword>
<accession>A0A2V3VXT8</accession>
<name>A0A2V3VXT8_9BACI</name>
<dbReference type="PROSITE" id="PS51094">
    <property type="entry name" value="PTS_EIIA_TYPE_2"/>
    <property type="match status" value="1"/>
</dbReference>
<dbReference type="GO" id="GO:0016301">
    <property type="term" value="F:kinase activity"/>
    <property type="evidence" value="ECO:0007669"/>
    <property type="project" value="UniProtKB-KW"/>
</dbReference>
<dbReference type="GO" id="GO:0009401">
    <property type="term" value="P:phosphoenolpyruvate-dependent sugar phosphotransferase system"/>
    <property type="evidence" value="ECO:0007669"/>
    <property type="project" value="UniProtKB-KW"/>
</dbReference>
<comment type="function">
    <text evidence="1">The phosphoenolpyruvate-dependent sugar phosphotransferase system (sugar PTS), a major carbohydrate active transport system, catalyzes the phosphorylation of incoming sugar substrates concomitantly with their translocation across the cell membrane. The enzyme II CmtAB PTS system is involved in D-mannitol transport.</text>
</comment>
<dbReference type="Gene3D" id="3.40.930.10">
    <property type="entry name" value="Mannitol-specific EII, Chain A"/>
    <property type="match status" value="1"/>
</dbReference>
<protein>
    <recommendedName>
        <fullName evidence="2">Mannitol-specific phosphotransferase enzyme IIA component</fullName>
    </recommendedName>
    <alternativeName>
        <fullName evidence="10">EIIA</fullName>
    </alternativeName>
    <alternativeName>
        <fullName evidence="11">EIII</fullName>
    </alternativeName>
    <alternativeName>
        <fullName evidence="9">PTS system mannitol-specific EIIA component</fullName>
    </alternativeName>
</protein>
<gene>
    <name evidence="13" type="ORF">DES38_1183</name>
</gene>
<evidence type="ECO:0000256" key="1">
    <source>
        <dbReference type="ARBA" id="ARBA00002434"/>
    </source>
</evidence>
<dbReference type="CDD" id="cd00211">
    <property type="entry name" value="PTS_IIA_fru"/>
    <property type="match status" value="1"/>
</dbReference>
<evidence type="ECO:0000256" key="3">
    <source>
        <dbReference type="ARBA" id="ARBA00022448"/>
    </source>
</evidence>
<dbReference type="RefSeq" id="WP_110252178.1">
    <property type="nucleotide sequence ID" value="NZ_QJJR01000018.1"/>
</dbReference>
<evidence type="ECO:0000256" key="8">
    <source>
        <dbReference type="ARBA" id="ARBA00022777"/>
    </source>
</evidence>
<comment type="caution">
    <text evidence="13">The sequence shown here is derived from an EMBL/GenBank/DDBJ whole genome shotgun (WGS) entry which is preliminary data.</text>
</comment>
<keyword evidence="5" id="KW-0762">Sugar transport</keyword>
<evidence type="ECO:0000256" key="9">
    <source>
        <dbReference type="ARBA" id="ARBA00029908"/>
    </source>
</evidence>
<keyword evidence="14" id="KW-1185">Reference proteome</keyword>
<proteinExistence type="predicted"/>
<dbReference type="PANTHER" id="PTHR30181">
    <property type="entry name" value="MANNITOL PERMEASE IIC COMPONENT"/>
    <property type="match status" value="1"/>
</dbReference>
<dbReference type="SUPFAM" id="SSF55804">
    <property type="entry name" value="Phoshotransferase/anion transport protein"/>
    <property type="match status" value="1"/>
</dbReference>
<dbReference type="InterPro" id="IPR002178">
    <property type="entry name" value="PTS_EIIA_type-2_dom"/>
</dbReference>
<dbReference type="PROSITE" id="PS00372">
    <property type="entry name" value="PTS_EIIA_TYPE_2_HIS"/>
    <property type="match status" value="1"/>
</dbReference>
<feature type="domain" description="PTS EIIA type-2" evidence="12">
    <location>
        <begin position="4"/>
        <end position="143"/>
    </location>
</feature>
<reference evidence="13 14" key="1">
    <citation type="submission" date="2018-05" db="EMBL/GenBank/DDBJ databases">
        <title>Genomic Encyclopedia of Type Strains, Phase IV (KMG-IV): sequencing the most valuable type-strain genomes for metagenomic binning, comparative biology and taxonomic classification.</title>
        <authorList>
            <person name="Goeker M."/>
        </authorList>
    </citation>
    <scope>NUCLEOTIDE SEQUENCE [LARGE SCALE GENOMIC DNA]</scope>
    <source>
        <strain evidence="13 14">DSM 22440</strain>
    </source>
</reference>
<evidence type="ECO:0000313" key="14">
    <source>
        <dbReference type="Proteomes" id="UP000247922"/>
    </source>
</evidence>
<evidence type="ECO:0000313" key="13">
    <source>
        <dbReference type="EMBL" id="PXW86817.1"/>
    </source>
</evidence>
<dbReference type="OrthoDB" id="1640042at2"/>
<dbReference type="Pfam" id="PF00359">
    <property type="entry name" value="PTS_EIIA_2"/>
    <property type="match status" value="1"/>
</dbReference>
<keyword evidence="3" id="KW-0813">Transport</keyword>
<evidence type="ECO:0000256" key="4">
    <source>
        <dbReference type="ARBA" id="ARBA00022553"/>
    </source>
</evidence>
<sequence length="144" mass="15586">MAKEILAPDNIVLGKSFSGKEEAIRFTGQVLLDQGYIDEAYIDKMVERDQISTTYIGNNVAIPHGTEDAKASVEHTGLSIVITKDGVSFDGSEVNILIGIAGKGNEHLEVLSKIAIVCSDEDNIQKIIHAESKEEIIALFSEVV</sequence>
<evidence type="ECO:0000259" key="12">
    <source>
        <dbReference type="PROSITE" id="PS51094"/>
    </source>
</evidence>
<organism evidence="13 14">
    <name type="scientific">Streptohalobacillus salinus</name>
    <dbReference type="NCBI Taxonomy" id="621096"/>
    <lineage>
        <taxon>Bacteria</taxon>
        <taxon>Bacillati</taxon>
        <taxon>Bacillota</taxon>
        <taxon>Bacilli</taxon>
        <taxon>Bacillales</taxon>
        <taxon>Bacillaceae</taxon>
        <taxon>Streptohalobacillus</taxon>
    </lineage>
</organism>
<dbReference type="InterPro" id="IPR016152">
    <property type="entry name" value="PTrfase/Anion_transptr"/>
</dbReference>
<dbReference type="PANTHER" id="PTHR30181:SF2">
    <property type="entry name" value="PTS SYSTEM MANNITOL-SPECIFIC EIICBA COMPONENT"/>
    <property type="match status" value="1"/>
</dbReference>
<evidence type="ECO:0000256" key="6">
    <source>
        <dbReference type="ARBA" id="ARBA00022679"/>
    </source>
</evidence>
<evidence type="ECO:0000256" key="5">
    <source>
        <dbReference type="ARBA" id="ARBA00022597"/>
    </source>
</evidence>
<evidence type="ECO:0000256" key="7">
    <source>
        <dbReference type="ARBA" id="ARBA00022683"/>
    </source>
</evidence>
<dbReference type="InterPro" id="IPR050893">
    <property type="entry name" value="Sugar_PTS"/>
</dbReference>
<evidence type="ECO:0000256" key="2">
    <source>
        <dbReference type="ARBA" id="ARBA00014783"/>
    </source>
</evidence>
<dbReference type="GO" id="GO:0090563">
    <property type="term" value="F:protein-phosphocysteine-sugar phosphotransferase activity"/>
    <property type="evidence" value="ECO:0007669"/>
    <property type="project" value="TreeGrafter"/>
</dbReference>
<dbReference type="Proteomes" id="UP000247922">
    <property type="component" value="Unassembled WGS sequence"/>
</dbReference>
<evidence type="ECO:0000256" key="10">
    <source>
        <dbReference type="ARBA" id="ARBA00030956"/>
    </source>
</evidence>
<dbReference type="GO" id="GO:0005886">
    <property type="term" value="C:plasma membrane"/>
    <property type="evidence" value="ECO:0007669"/>
    <property type="project" value="TreeGrafter"/>
</dbReference>
<keyword evidence="4" id="KW-0597">Phosphoprotein</keyword>
<dbReference type="EMBL" id="QJJR01000018">
    <property type="protein sequence ID" value="PXW86817.1"/>
    <property type="molecule type" value="Genomic_DNA"/>
</dbReference>
<dbReference type="AlphaFoldDB" id="A0A2V3VXT8"/>
<keyword evidence="7" id="KW-0598">Phosphotransferase system</keyword>
<keyword evidence="6" id="KW-0808">Transferase</keyword>